<accession>A0A2H9VTY0</accession>
<keyword evidence="1" id="KW-0812">Transmembrane</keyword>
<keyword evidence="1" id="KW-0472">Membrane</keyword>
<sequence length="109" mass="12276">MSRKIRPVLTVLLMSPLITYAHGEEVLIIPFITIVSVLVFSTFMLTVGRRIARKAPLVFTYILATVITYLIVNFIPFRTYENAILLSVALVPVLAVFAAYAFSKKRNNN</sequence>
<reference evidence="2 3" key="1">
    <citation type="submission" date="2017-11" db="EMBL/GenBank/DDBJ databases">
        <title>Genomic Encyclopedia of Archaeal and Bacterial Type Strains, Phase II (KMG-II): From Individual Species to Whole Genera.</title>
        <authorList>
            <person name="Goeker M."/>
        </authorList>
    </citation>
    <scope>NUCLEOTIDE SEQUENCE [LARGE SCALE GENOMIC DNA]</scope>
    <source>
        <strain evidence="2 3">DSM 28175</strain>
    </source>
</reference>
<protein>
    <submittedName>
        <fullName evidence="2">Uncharacterized protein</fullName>
    </submittedName>
</protein>
<comment type="caution">
    <text evidence="2">The sequence shown here is derived from an EMBL/GenBank/DDBJ whole genome shotgun (WGS) entry which is preliminary data.</text>
</comment>
<name>A0A2H9VTY0_9SPHI</name>
<feature type="transmembrane region" description="Helical" evidence="1">
    <location>
        <begin position="33"/>
        <end position="51"/>
    </location>
</feature>
<dbReference type="EMBL" id="PGFJ01000001">
    <property type="protein sequence ID" value="PJJ84286.1"/>
    <property type="molecule type" value="Genomic_DNA"/>
</dbReference>
<gene>
    <name evidence="2" type="ORF">CLV57_1297</name>
</gene>
<evidence type="ECO:0000256" key="1">
    <source>
        <dbReference type="SAM" id="Phobius"/>
    </source>
</evidence>
<proteinExistence type="predicted"/>
<evidence type="ECO:0000313" key="2">
    <source>
        <dbReference type="EMBL" id="PJJ84286.1"/>
    </source>
</evidence>
<keyword evidence="1" id="KW-1133">Transmembrane helix</keyword>
<dbReference type="RefSeq" id="WP_100340486.1">
    <property type="nucleotide sequence ID" value="NZ_PGFJ01000001.1"/>
</dbReference>
<feature type="transmembrane region" description="Helical" evidence="1">
    <location>
        <begin position="83"/>
        <end position="102"/>
    </location>
</feature>
<feature type="transmembrane region" description="Helical" evidence="1">
    <location>
        <begin position="58"/>
        <end position="77"/>
    </location>
</feature>
<dbReference type="AlphaFoldDB" id="A0A2H9VTY0"/>
<evidence type="ECO:0000313" key="3">
    <source>
        <dbReference type="Proteomes" id="UP000242687"/>
    </source>
</evidence>
<organism evidence="2 3">
    <name type="scientific">Mucilaginibacter auburnensis</name>
    <dbReference type="NCBI Taxonomy" id="1457233"/>
    <lineage>
        <taxon>Bacteria</taxon>
        <taxon>Pseudomonadati</taxon>
        <taxon>Bacteroidota</taxon>
        <taxon>Sphingobacteriia</taxon>
        <taxon>Sphingobacteriales</taxon>
        <taxon>Sphingobacteriaceae</taxon>
        <taxon>Mucilaginibacter</taxon>
    </lineage>
</organism>
<dbReference type="Proteomes" id="UP000242687">
    <property type="component" value="Unassembled WGS sequence"/>
</dbReference>
<keyword evidence="3" id="KW-1185">Reference proteome</keyword>